<keyword evidence="3" id="KW-1185">Reference proteome</keyword>
<dbReference type="Gene3D" id="1.20.1260.10">
    <property type="match status" value="1"/>
</dbReference>
<protein>
    <recommendedName>
        <fullName evidence="4">DUF2383 domain-containing protein</fullName>
    </recommendedName>
</protein>
<evidence type="ECO:0000256" key="1">
    <source>
        <dbReference type="SAM" id="Coils"/>
    </source>
</evidence>
<evidence type="ECO:0000313" key="2">
    <source>
        <dbReference type="EMBL" id="TWF95424.1"/>
    </source>
</evidence>
<dbReference type="EMBL" id="VIWX01000002">
    <property type="protein sequence ID" value="TWF95424.1"/>
    <property type="molecule type" value="Genomic_DNA"/>
</dbReference>
<reference evidence="2 3" key="1">
    <citation type="submission" date="2019-06" db="EMBL/GenBank/DDBJ databases">
        <title>Sequencing the genomes of 1000 actinobacteria strains.</title>
        <authorList>
            <person name="Klenk H.-P."/>
        </authorList>
    </citation>
    <scope>NUCLEOTIDE SEQUENCE [LARGE SCALE GENOMIC DNA]</scope>
    <source>
        <strain evidence="2 3">DSM 46699</strain>
    </source>
</reference>
<comment type="caution">
    <text evidence="2">The sequence shown here is derived from an EMBL/GenBank/DDBJ whole genome shotgun (WGS) entry which is preliminary data.</text>
</comment>
<dbReference type="AlphaFoldDB" id="A0A561U7T1"/>
<gene>
    <name evidence="2" type="ORF">FHU35_12419</name>
</gene>
<dbReference type="InterPro" id="IPR012347">
    <property type="entry name" value="Ferritin-like"/>
</dbReference>
<accession>A0A561U7T1</accession>
<evidence type="ECO:0008006" key="4">
    <source>
        <dbReference type="Google" id="ProtNLM"/>
    </source>
</evidence>
<evidence type="ECO:0000313" key="3">
    <source>
        <dbReference type="Proteomes" id="UP000316184"/>
    </source>
</evidence>
<dbReference type="Proteomes" id="UP000316184">
    <property type="component" value="Unassembled WGS sequence"/>
</dbReference>
<organism evidence="2 3">
    <name type="scientific">Saccharopolyspora dendranthemae</name>
    <dbReference type="NCBI Taxonomy" id="1181886"/>
    <lineage>
        <taxon>Bacteria</taxon>
        <taxon>Bacillati</taxon>
        <taxon>Actinomycetota</taxon>
        <taxon>Actinomycetes</taxon>
        <taxon>Pseudonocardiales</taxon>
        <taxon>Pseudonocardiaceae</taxon>
        <taxon>Saccharopolyspora</taxon>
    </lineage>
</organism>
<proteinExistence type="predicted"/>
<sequence>MDTPPANVSQRRLLSIYLNDHLAGATGGVELAARAARANQGRTPDISARVRALTEEVRADRRSLQEIMATLGAKPAHYKVFAAWLGEKAGRFKPNAGVFRRSPLSALIEIEALYLGVQGKASAWRTLLAAAERETDLDAQHLRTLLDRAQQQLTELEDLHHEVATQVYGARGHNPS</sequence>
<name>A0A561U7T1_9PSEU</name>
<keyword evidence="1" id="KW-0175">Coiled coil</keyword>
<dbReference type="OrthoDB" id="5504890at2"/>
<feature type="coiled-coil region" evidence="1">
    <location>
        <begin position="139"/>
        <end position="166"/>
    </location>
</feature>